<evidence type="ECO:0000256" key="2">
    <source>
        <dbReference type="ARBA" id="ARBA00022448"/>
    </source>
</evidence>
<gene>
    <name evidence="6" type="primary">nuoC</name>
    <name evidence="6" type="ordered locus">Aflv_2698</name>
</gene>
<dbReference type="NCBIfam" id="TIGR01961">
    <property type="entry name" value="NuoC_fam"/>
    <property type="match status" value="1"/>
</dbReference>
<dbReference type="GO" id="GO:0008137">
    <property type="term" value="F:NADH dehydrogenase (ubiquinone) activity"/>
    <property type="evidence" value="ECO:0007669"/>
    <property type="project" value="InterPro"/>
</dbReference>
<reference evidence="6 7" key="1">
    <citation type="journal article" date="2008" name="Genome Biol.">
        <title>Encapsulated in silica: genome, proteome and physiology of the thermophilic bacterium Anoxybacillus flavithermus WK1.</title>
        <authorList>
            <person name="Saw J.H."/>
            <person name="Mountain B.W."/>
            <person name="Feng L."/>
            <person name="Omelchenko M.V."/>
            <person name="Hou S."/>
            <person name="Saito J.A."/>
            <person name="Stott M.B."/>
            <person name="Li D."/>
            <person name="Zhao G."/>
            <person name="Wu J."/>
            <person name="Galperin M.Y."/>
            <person name="Koonin E.V."/>
            <person name="Makarova K.S."/>
            <person name="Wolf Y.I."/>
            <person name="Rigden D.J."/>
            <person name="Dunfield P.F."/>
            <person name="Wang L."/>
            <person name="Alam M."/>
        </authorList>
    </citation>
    <scope>NUCLEOTIDE SEQUENCE [LARGE SCALE GENOMIC DNA]</scope>
    <source>
        <strain evidence="7">DSM 21510 / WK1</strain>
    </source>
</reference>
<evidence type="ECO:0000313" key="7">
    <source>
        <dbReference type="Proteomes" id="UP000000742"/>
    </source>
</evidence>
<evidence type="ECO:0000256" key="1">
    <source>
        <dbReference type="ARBA" id="ARBA00007569"/>
    </source>
</evidence>
<feature type="region of interest" description="Disordered" evidence="4">
    <location>
        <begin position="1"/>
        <end position="43"/>
    </location>
</feature>
<feature type="domain" description="NADH:ubiquinone oxidoreductase 30kDa subunit" evidence="5">
    <location>
        <begin position="247"/>
        <end position="360"/>
    </location>
</feature>
<dbReference type="SUPFAM" id="SSF143243">
    <property type="entry name" value="Nqo5-like"/>
    <property type="match status" value="1"/>
</dbReference>
<evidence type="ECO:0000313" key="6">
    <source>
        <dbReference type="EMBL" id="ACJ35051.1"/>
    </source>
</evidence>
<dbReference type="AlphaFoldDB" id="B7GME9"/>
<comment type="similarity">
    <text evidence="1">Belongs to the complex I 30 kDa subunit family.</text>
</comment>
<dbReference type="GeneID" id="7038971"/>
<dbReference type="KEGG" id="afl:Aflv_2698"/>
<sequence length="366" mass="39888">MSDEKDLQQLKKEAAERAKQLAKERLAAKQSAEQTEPSLESEDDLALAKKKAAAAAKAKAAALAKQKAMETGDLSEEELAKKKAAAAAKAKAAALAKQKAMETGDLSEEELAKKKAAAAAKAKAAALAKQKAAESGDLSEEELAKKKAAAAAKAKAAALAKQKAAETGDLSEEELAKKKAAAAAKAKAAAAAKAKSVDVHEQKEEAPSPNQPYLDKYVKVIEEHLGTEVIENAYINRLSKDVPTLVAKKDTYYKVAEFLKYNEQLSFDYLSELHGTDFQTHMEVYVHLYSYKNRQSVALKVKIDRDNPVIDSLVPLWPGANWPECEAYDLLGIRFEGHPNLIRIFLGENWVGYPLRKDYEPYDMEG</sequence>
<keyword evidence="2" id="KW-0813">Transport</keyword>
<dbReference type="Gene3D" id="3.30.460.80">
    <property type="entry name" value="NADH:ubiquinone oxidoreductase, 30kDa subunit"/>
    <property type="match status" value="1"/>
</dbReference>
<dbReference type="STRING" id="491915.Aflv_2698"/>
<proteinExistence type="inferred from homology"/>
<organism evidence="6 7">
    <name type="scientific">Anoxybacillus flavithermus (strain DSM 21510 / WK1)</name>
    <dbReference type="NCBI Taxonomy" id="491915"/>
    <lineage>
        <taxon>Bacteria</taxon>
        <taxon>Bacillati</taxon>
        <taxon>Bacillota</taxon>
        <taxon>Bacilli</taxon>
        <taxon>Bacillales</taxon>
        <taxon>Anoxybacillaceae</taxon>
        <taxon>Anoxybacillus</taxon>
    </lineage>
</organism>
<dbReference type="HOGENOM" id="CLU_042628_9_2_9"/>
<dbReference type="RefSeq" id="WP_012576180.1">
    <property type="nucleotide sequence ID" value="NC_011567.1"/>
</dbReference>
<dbReference type="Pfam" id="PF00329">
    <property type="entry name" value="Complex1_30kDa"/>
    <property type="match status" value="1"/>
</dbReference>
<feature type="compositionally biased region" description="Basic and acidic residues" evidence="4">
    <location>
        <begin position="1"/>
        <end position="27"/>
    </location>
</feature>
<dbReference type="PANTHER" id="PTHR10884:SF14">
    <property type="entry name" value="NADH DEHYDROGENASE [UBIQUINONE] IRON-SULFUR PROTEIN 3, MITOCHONDRIAL"/>
    <property type="match status" value="1"/>
</dbReference>
<dbReference type="PANTHER" id="PTHR10884">
    <property type="entry name" value="NADH DEHYDROGENASE UBIQUINONE IRON-SULFUR PROTEIN 3"/>
    <property type="match status" value="1"/>
</dbReference>
<dbReference type="InterPro" id="IPR010218">
    <property type="entry name" value="NADH_DH_suC"/>
</dbReference>
<dbReference type="InterPro" id="IPR037232">
    <property type="entry name" value="NADH_quin_OxRdtase_su_C/D-like"/>
</dbReference>
<dbReference type="eggNOG" id="COG0852">
    <property type="taxonomic scope" value="Bacteria"/>
</dbReference>
<dbReference type="GO" id="GO:0016651">
    <property type="term" value="F:oxidoreductase activity, acting on NAD(P)H"/>
    <property type="evidence" value="ECO:0007669"/>
    <property type="project" value="InterPro"/>
</dbReference>
<dbReference type="PATRIC" id="fig|491915.6.peg.2781"/>
<name>B7GME9_ANOFW</name>
<dbReference type="NCBIfam" id="NF005832">
    <property type="entry name" value="PRK07735.1"/>
    <property type="match status" value="1"/>
</dbReference>
<evidence type="ECO:0000256" key="4">
    <source>
        <dbReference type="SAM" id="MobiDB-lite"/>
    </source>
</evidence>
<dbReference type="EMBL" id="CP000922">
    <property type="protein sequence ID" value="ACJ35051.1"/>
    <property type="molecule type" value="Genomic_DNA"/>
</dbReference>
<protein>
    <recommendedName>
        <fullName evidence="3">NAD(P)H dehydrogenase subunit J</fullName>
    </recommendedName>
</protein>
<dbReference type="InterPro" id="IPR001268">
    <property type="entry name" value="NADH_UbQ_OxRdtase_30kDa_su"/>
</dbReference>
<dbReference type="Proteomes" id="UP000000742">
    <property type="component" value="Chromosome"/>
</dbReference>
<accession>B7GME9</accession>
<evidence type="ECO:0000259" key="5">
    <source>
        <dbReference type="Pfam" id="PF00329"/>
    </source>
</evidence>
<evidence type="ECO:0000256" key="3">
    <source>
        <dbReference type="ARBA" id="ARBA00031773"/>
    </source>
</evidence>